<name>A0A2V5H9F8_ASPV1</name>
<proteinExistence type="predicted"/>
<keyword evidence="4" id="KW-1185">Reference proteome</keyword>
<dbReference type="EMBL" id="KZ825121">
    <property type="protein sequence ID" value="PYI20959.1"/>
    <property type="molecule type" value="Genomic_DNA"/>
</dbReference>
<dbReference type="Proteomes" id="UP000249829">
    <property type="component" value="Unassembled WGS sequence"/>
</dbReference>
<keyword evidence="2" id="KW-0472">Membrane</keyword>
<reference evidence="3 4" key="1">
    <citation type="submission" date="2018-02" db="EMBL/GenBank/DDBJ databases">
        <title>The genomes of Aspergillus section Nigri reveals drivers in fungal speciation.</title>
        <authorList>
            <consortium name="DOE Joint Genome Institute"/>
            <person name="Vesth T.C."/>
            <person name="Nybo J."/>
            <person name="Theobald S."/>
            <person name="Brandl J."/>
            <person name="Frisvad J.C."/>
            <person name="Nielsen K.F."/>
            <person name="Lyhne E.K."/>
            <person name="Kogle M.E."/>
            <person name="Kuo A."/>
            <person name="Riley R."/>
            <person name="Clum A."/>
            <person name="Nolan M."/>
            <person name="Lipzen A."/>
            <person name="Salamov A."/>
            <person name="Henrissat B."/>
            <person name="Wiebenga A."/>
            <person name="De vries R.P."/>
            <person name="Grigoriev I.V."/>
            <person name="Mortensen U.H."/>
            <person name="Andersen M.R."/>
            <person name="Baker S.E."/>
        </authorList>
    </citation>
    <scope>NUCLEOTIDE SEQUENCE [LARGE SCALE GENOMIC DNA]</scope>
    <source>
        <strain evidence="3 4">CBS 115571</strain>
    </source>
</reference>
<organism evidence="3 4">
    <name type="scientific">Aspergillus violaceofuscus (strain CBS 115571)</name>
    <dbReference type="NCBI Taxonomy" id="1450538"/>
    <lineage>
        <taxon>Eukaryota</taxon>
        <taxon>Fungi</taxon>
        <taxon>Dikarya</taxon>
        <taxon>Ascomycota</taxon>
        <taxon>Pezizomycotina</taxon>
        <taxon>Eurotiomycetes</taxon>
        <taxon>Eurotiomycetidae</taxon>
        <taxon>Eurotiales</taxon>
        <taxon>Aspergillaceae</taxon>
        <taxon>Aspergillus</taxon>
    </lineage>
</organism>
<sequence>MVTYMSKTRFASPPNQDPSYFDPGPSRHGYPDPPLLESFFFFFFFFFVRFHLLRNTIRGEWPPIVLSCLPTVGRSAFTRAYPEPRIQMLLQRRTQTQMLTHVGVAVDFICRWP</sequence>
<feature type="region of interest" description="Disordered" evidence="1">
    <location>
        <begin position="1"/>
        <end position="26"/>
    </location>
</feature>
<evidence type="ECO:0000256" key="2">
    <source>
        <dbReference type="SAM" id="Phobius"/>
    </source>
</evidence>
<evidence type="ECO:0000313" key="4">
    <source>
        <dbReference type="Proteomes" id="UP000249829"/>
    </source>
</evidence>
<gene>
    <name evidence="3" type="ORF">BO99DRAFT_100275</name>
</gene>
<protein>
    <submittedName>
        <fullName evidence="3">Uncharacterized protein</fullName>
    </submittedName>
</protein>
<feature type="transmembrane region" description="Helical" evidence="2">
    <location>
        <begin position="35"/>
        <end position="52"/>
    </location>
</feature>
<accession>A0A2V5H9F8</accession>
<keyword evidence="2" id="KW-0812">Transmembrane</keyword>
<keyword evidence="2" id="KW-1133">Transmembrane helix</keyword>
<dbReference type="AlphaFoldDB" id="A0A2V5H9F8"/>
<evidence type="ECO:0000256" key="1">
    <source>
        <dbReference type="SAM" id="MobiDB-lite"/>
    </source>
</evidence>
<evidence type="ECO:0000313" key="3">
    <source>
        <dbReference type="EMBL" id="PYI20959.1"/>
    </source>
</evidence>